<evidence type="ECO:0000313" key="2">
    <source>
        <dbReference type="EMBL" id="MPL66516.1"/>
    </source>
</evidence>
<keyword evidence="1" id="KW-0812">Transmembrane</keyword>
<comment type="caution">
    <text evidence="2">The sequence shown here is derived from an EMBL/GenBank/DDBJ whole genome shotgun (WGS) entry which is preliminary data.</text>
</comment>
<name>A0A644THT7_9ZZZZ</name>
<protein>
    <submittedName>
        <fullName evidence="2">Uncharacterized protein</fullName>
    </submittedName>
</protein>
<organism evidence="2">
    <name type="scientific">bioreactor metagenome</name>
    <dbReference type="NCBI Taxonomy" id="1076179"/>
    <lineage>
        <taxon>unclassified sequences</taxon>
        <taxon>metagenomes</taxon>
        <taxon>ecological metagenomes</taxon>
    </lineage>
</organism>
<dbReference type="AlphaFoldDB" id="A0A644THT7"/>
<feature type="transmembrane region" description="Helical" evidence="1">
    <location>
        <begin position="57"/>
        <end position="78"/>
    </location>
</feature>
<evidence type="ECO:0000256" key="1">
    <source>
        <dbReference type="SAM" id="Phobius"/>
    </source>
</evidence>
<reference evidence="2" key="1">
    <citation type="submission" date="2019-08" db="EMBL/GenBank/DDBJ databases">
        <authorList>
            <person name="Kucharzyk K."/>
            <person name="Murdoch R.W."/>
            <person name="Higgins S."/>
            <person name="Loffler F."/>
        </authorList>
    </citation>
    <scope>NUCLEOTIDE SEQUENCE</scope>
</reference>
<dbReference type="EMBL" id="VSSQ01000032">
    <property type="protein sequence ID" value="MPL66516.1"/>
    <property type="molecule type" value="Genomic_DNA"/>
</dbReference>
<feature type="transmembrane region" description="Helical" evidence="1">
    <location>
        <begin position="98"/>
        <end position="117"/>
    </location>
</feature>
<proteinExistence type="predicted"/>
<gene>
    <name evidence="2" type="ORF">SDC9_12194</name>
</gene>
<feature type="transmembrane region" description="Helical" evidence="1">
    <location>
        <begin position="22"/>
        <end position="45"/>
    </location>
</feature>
<sequence length="125" mass="13446">MNSDQAGASPSGQSGGWKKSRFLISGLAFASFFGIALSALALASAALFEAPQSLKRLLSFCLGGASVSLFFFLSASFFSDILSVFFKLEKIKPLRLLGRLFLCILGLVPLGLFWAALRIMRGFRA</sequence>
<keyword evidence="1" id="KW-1133">Transmembrane helix</keyword>
<accession>A0A644THT7</accession>
<keyword evidence="1" id="KW-0472">Membrane</keyword>